<feature type="transmembrane region" description="Helical" evidence="6">
    <location>
        <begin position="266"/>
        <end position="292"/>
    </location>
</feature>
<feature type="transmembrane region" description="Helical" evidence="6">
    <location>
        <begin position="570"/>
        <end position="590"/>
    </location>
</feature>
<name>A0A133YG98_9FIRM</name>
<comment type="caution">
    <text evidence="8">The sequence shown here is derived from an EMBL/GenBank/DDBJ whole genome shotgun (WGS) entry which is preliminary data.</text>
</comment>
<evidence type="ECO:0000259" key="7">
    <source>
        <dbReference type="Pfam" id="PF03176"/>
    </source>
</evidence>
<evidence type="ECO:0000256" key="3">
    <source>
        <dbReference type="ARBA" id="ARBA00022692"/>
    </source>
</evidence>
<feature type="transmembrane region" description="Helical" evidence="6">
    <location>
        <begin position="351"/>
        <end position="370"/>
    </location>
</feature>
<feature type="transmembrane region" description="Helical" evidence="6">
    <location>
        <begin position="172"/>
        <end position="191"/>
    </location>
</feature>
<keyword evidence="9" id="KW-1185">Reference proteome</keyword>
<evidence type="ECO:0000313" key="9">
    <source>
        <dbReference type="Proteomes" id="UP000070080"/>
    </source>
</evidence>
<feature type="transmembrane region" description="Helical" evidence="6">
    <location>
        <begin position="12"/>
        <end position="33"/>
    </location>
</feature>
<dbReference type="PANTHER" id="PTHR33406:SF13">
    <property type="entry name" value="MEMBRANE PROTEIN YDFJ"/>
    <property type="match status" value="1"/>
</dbReference>
<keyword evidence="3 6" id="KW-0812">Transmembrane</keyword>
<proteinExistence type="predicted"/>
<protein>
    <recommendedName>
        <fullName evidence="7">Membrane transport protein MMPL domain-containing protein</fullName>
    </recommendedName>
</protein>
<evidence type="ECO:0000313" key="8">
    <source>
        <dbReference type="EMBL" id="KXB42211.1"/>
    </source>
</evidence>
<keyword evidence="5 6" id="KW-0472">Membrane</keyword>
<dbReference type="OrthoDB" id="9782006at2"/>
<keyword evidence="4 6" id="KW-1133">Transmembrane helix</keyword>
<dbReference type="InterPro" id="IPR004869">
    <property type="entry name" value="MMPL_dom"/>
</dbReference>
<dbReference type="Proteomes" id="UP000070080">
    <property type="component" value="Unassembled WGS sequence"/>
</dbReference>
<dbReference type="STRING" id="1497955.HMPREF1872_00385"/>
<sequence length="701" mass="78618">MKKVAQTILKHSKLIIAIYVVLAIISVFGMLQVKVQYDLSLYLPPESNSTVGLKYLSNEFHDAIPNLYVATPVKDLKAALAFKEELKTYNGVVSVRYLDDIADISLPLNLQNQTFVSNYYKNGLARYELVVKSENYGTYIAKMRNDFQPRPLYLTGQALDMGSANTAVKSEVSRIMLFAVPFALFVLYLISSSLFEPLLFVLTIFAAVLFNMGSNFFKGDISFITQSIAGIMQLAVSMNYAVFLLHQFKEAINEGKDLLEALELAILRSFSSITSSAVTTFFGFVVLVLMAFRLGLDMGLVLAKGIIFSLICVITLLPCLIKELAPLIKKFSFKPVFRAERFQFLPKIAKAVRYPYLILAILLLPLAFIAQKRTDISYGMGNLPENSQAYKDRAIVEQNFGRSLLYAIIVDREDSAKVPDLVKEIKQLKDVNAVISYSEMVGPDVPKQVLPANLIKQLVAANYERIIVQSKLVPDSHPAFKLARNLRKVCAKHTEHPFYTVGESFSLLDMKDTIERDNIIINYFIIISVALVLLLTFSNFTLPLLIVLTIEFSIWLNLAIPYFQATRLNFIGYLVVNTFQLGATVDYGILLSEKYLRYRKLGSKEDAFKRCISEATASLLAPALILSGCGFILSVISSLQAVSEIGQVLGRGALLSLFNVLILLPNLLYLFDWPIQHSNFNLMTIHTKLKQKLHRKQKGQA</sequence>
<evidence type="ECO:0000256" key="1">
    <source>
        <dbReference type="ARBA" id="ARBA00004651"/>
    </source>
</evidence>
<feature type="domain" description="Membrane transport protein MMPL" evidence="7">
    <location>
        <begin position="454"/>
        <end position="670"/>
    </location>
</feature>
<gene>
    <name evidence="8" type="ORF">HMPREF1872_00385</name>
</gene>
<organism evidence="8 9">
    <name type="scientific">Amygdalobacter nucleatus</name>
    <dbReference type="NCBI Taxonomy" id="3029274"/>
    <lineage>
        <taxon>Bacteria</taxon>
        <taxon>Bacillati</taxon>
        <taxon>Bacillota</taxon>
        <taxon>Clostridia</taxon>
        <taxon>Eubacteriales</taxon>
        <taxon>Oscillospiraceae</taxon>
        <taxon>Amygdalobacter</taxon>
    </lineage>
</organism>
<accession>A0A133YG98</accession>
<feature type="transmembrane region" description="Helical" evidence="6">
    <location>
        <begin position="611"/>
        <end position="636"/>
    </location>
</feature>
<keyword evidence="2" id="KW-1003">Cell membrane</keyword>
<feature type="transmembrane region" description="Helical" evidence="6">
    <location>
        <begin position="298"/>
        <end position="321"/>
    </location>
</feature>
<feature type="transmembrane region" description="Helical" evidence="6">
    <location>
        <begin position="198"/>
        <end position="217"/>
    </location>
</feature>
<dbReference type="AlphaFoldDB" id="A0A133YG98"/>
<reference evidence="9" key="1">
    <citation type="submission" date="2016-01" db="EMBL/GenBank/DDBJ databases">
        <authorList>
            <person name="Mitreva M."/>
            <person name="Pepin K.H."/>
            <person name="Mihindukulasuriya K.A."/>
            <person name="Fulton R."/>
            <person name="Fronick C."/>
            <person name="O'Laughlin M."/>
            <person name="Miner T."/>
            <person name="Herter B."/>
            <person name="Rosa B.A."/>
            <person name="Cordes M."/>
            <person name="Tomlinson C."/>
            <person name="Wollam A."/>
            <person name="Palsikar V.B."/>
            <person name="Mardis E.R."/>
            <person name="Wilson R.K."/>
        </authorList>
    </citation>
    <scope>NUCLEOTIDE SEQUENCE [LARGE SCALE GENOMIC DNA]</scope>
    <source>
        <strain evidence="9">KA00274</strain>
    </source>
</reference>
<dbReference type="Pfam" id="PF03176">
    <property type="entry name" value="MMPL"/>
    <property type="match status" value="2"/>
</dbReference>
<dbReference type="SUPFAM" id="SSF82866">
    <property type="entry name" value="Multidrug efflux transporter AcrB transmembrane domain"/>
    <property type="match status" value="2"/>
</dbReference>
<feature type="domain" description="Membrane transport protein MMPL" evidence="7">
    <location>
        <begin position="152"/>
        <end position="323"/>
    </location>
</feature>
<dbReference type="GO" id="GO:0005886">
    <property type="term" value="C:plasma membrane"/>
    <property type="evidence" value="ECO:0007669"/>
    <property type="project" value="UniProtKB-SubCell"/>
</dbReference>
<comment type="subcellular location">
    <subcellularLocation>
        <location evidence="1">Cell membrane</location>
        <topology evidence="1">Multi-pass membrane protein</topology>
    </subcellularLocation>
</comment>
<evidence type="ECO:0000256" key="4">
    <source>
        <dbReference type="ARBA" id="ARBA00022989"/>
    </source>
</evidence>
<dbReference type="InterPro" id="IPR050545">
    <property type="entry name" value="Mycobact_MmpL"/>
</dbReference>
<feature type="transmembrane region" description="Helical" evidence="6">
    <location>
        <begin position="223"/>
        <end position="245"/>
    </location>
</feature>
<dbReference type="EMBL" id="LSCV01000005">
    <property type="protein sequence ID" value="KXB42211.1"/>
    <property type="molecule type" value="Genomic_DNA"/>
</dbReference>
<dbReference type="RefSeq" id="WP_066713220.1">
    <property type="nucleotide sequence ID" value="NZ_JARFNM010000001.1"/>
</dbReference>
<dbReference type="PANTHER" id="PTHR33406">
    <property type="entry name" value="MEMBRANE PROTEIN MJ1562-RELATED"/>
    <property type="match status" value="1"/>
</dbReference>
<feature type="transmembrane region" description="Helical" evidence="6">
    <location>
        <begin position="519"/>
        <end position="537"/>
    </location>
</feature>
<dbReference type="Gene3D" id="1.20.1640.10">
    <property type="entry name" value="Multidrug efflux transporter AcrB transmembrane domain"/>
    <property type="match status" value="2"/>
</dbReference>
<evidence type="ECO:0000256" key="5">
    <source>
        <dbReference type="ARBA" id="ARBA00023136"/>
    </source>
</evidence>
<evidence type="ECO:0000256" key="6">
    <source>
        <dbReference type="SAM" id="Phobius"/>
    </source>
</evidence>
<evidence type="ECO:0000256" key="2">
    <source>
        <dbReference type="ARBA" id="ARBA00022475"/>
    </source>
</evidence>
<feature type="transmembrane region" description="Helical" evidence="6">
    <location>
        <begin position="648"/>
        <end position="671"/>
    </location>
</feature>